<sequence length="228" mass="24883">MEDVRIYIAEQRGEMAIGKGRLRSTLNYGGYVSPHRMPIGCLHQVNEWLGRSGQTLTLPLPERSVSVFVPLAGEIALRTKTHDYTVPLGNLSVLSVEAEVEVWVEQSQAGAGYFAFQQFVFSGVGECAKDMLSYTLPIVNPLDRNKLLPVLGKGDAPFQIYIGAFAGKAEYKLVLDPMLTHVFALTLDGNFEVNERLLFAGDALSLSGSRALEAECLSTTGLLLVANF</sequence>
<evidence type="ECO:0000313" key="1">
    <source>
        <dbReference type="EMBL" id="GGC42001.1"/>
    </source>
</evidence>
<organism evidence="1 2">
    <name type="scientific">Parapedobacter defluvii</name>
    <dbReference type="NCBI Taxonomy" id="2045106"/>
    <lineage>
        <taxon>Bacteria</taxon>
        <taxon>Pseudomonadati</taxon>
        <taxon>Bacteroidota</taxon>
        <taxon>Sphingobacteriia</taxon>
        <taxon>Sphingobacteriales</taxon>
        <taxon>Sphingobacteriaceae</taxon>
        <taxon>Parapedobacter</taxon>
    </lineage>
</organism>
<evidence type="ECO:0000313" key="2">
    <source>
        <dbReference type="Proteomes" id="UP000597338"/>
    </source>
</evidence>
<proteinExistence type="predicted"/>
<dbReference type="EMBL" id="BMIK01000017">
    <property type="protein sequence ID" value="GGC42001.1"/>
    <property type="molecule type" value="Genomic_DNA"/>
</dbReference>
<comment type="caution">
    <text evidence="1">The sequence shown here is derived from an EMBL/GenBank/DDBJ whole genome shotgun (WGS) entry which is preliminary data.</text>
</comment>
<name>A0ABQ1MNE3_9SPHI</name>
<accession>A0ABQ1MNE3</accession>
<reference evidence="2" key="1">
    <citation type="journal article" date="2019" name="Int. J. Syst. Evol. Microbiol.">
        <title>The Global Catalogue of Microorganisms (GCM) 10K type strain sequencing project: providing services to taxonomists for standard genome sequencing and annotation.</title>
        <authorList>
            <consortium name="The Broad Institute Genomics Platform"/>
            <consortium name="The Broad Institute Genome Sequencing Center for Infectious Disease"/>
            <person name="Wu L."/>
            <person name="Ma J."/>
        </authorList>
    </citation>
    <scope>NUCLEOTIDE SEQUENCE [LARGE SCALE GENOMIC DNA]</scope>
    <source>
        <strain evidence="2">CGMCC 1.15342</strain>
    </source>
</reference>
<gene>
    <name evidence="1" type="ORF">GCM10011386_37680</name>
</gene>
<dbReference type="Proteomes" id="UP000597338">
    <property type="component" value="Unassembled WGS sequence"/>
</dbReference>
<protein>
    <recommendedName>
        <fullName evidence="3">Quercetin 2,3-dioxygenase C-terminal cupin domain-containing protein</fullName>
    </recommendedName>
</protein>
<dbReference type="RefSeq" id="WP_188753017.1">
    <property type="nucleotide sequence ID" value="NZ_BMIK01000017.1"/>
</dbReference>
<evidence type="ECO:0008006" key="3">
    <source>
        <dbReference type="Google" id="ProtNLM"/>
    </source>
</evidence>
<keyword evidence="2" id="KW-1185">Reference proteome</keyword>